<keyword evidence="2" id="KW-0812">Transmembrane</keyword>
<name>A0A7S0AP94_9STRA</name>
<evidence type="ECO:0000256" key="1">
    <source>
        <dbReference type="SAM" id="MobiDB-lite"/>
    </source>
</evidence>
<dbReference type="AlphaFoldDB" id="A0A7S0AP94"/>
<feature type="compositionally biased region" description="Basic and acidic residues" evidence="1">
    <location>
        <begin position="302"/>
        <end position="312"/>
    </location>
</feature>
<evidence type="ECO:0000313" key="3">
    <source>
        <dbReference type="EMBL" id="CAD8368281.1"/>
    </source>
</evidence>
<reference evidence="3" key="1">
    <citation type="submission" date="2021-01" db="EMBL/GenBank/DDBJ databases">
        <authorList>
            <person name="Corre E."/>
            <person name="Pelletier E."/>
            <person name="Niang G."/>
            <person name="Scheremetjew M."/>
            <person name="Finn R."/>
            <person name="Kale V."/>
            <person name="Holt S."/>
            <person name="Cochrane G."/>
            <person name="Meng A."/>
            <person name="Brown T."/>
            <person name="Cohen L."/>
        </authorList>
    </citation>
    <scope>NUCLEOTIDE SEQUENCE</scope>
    <source>
        <strain evidence="3">CCMP3303</strain>
    </source>
</reference>
<dbReference type="EMBL" id="HBEJ01008256">
    <property type="protein sequence ID" value="CAD8368281.1"/>
    <property type="molecule type" value="Transcribed_RNA"/>
</dbReference>
<organism evidence="3">
    <name type="scientific">Minutocellus polymorphus</name>
    <dbReference type="NCBI Taxonomy" id="265543"/>
    <lineage>
        <taxon>Eukaryota</taxon>
        <taxon>Sar</taxon>
        <taxon>Stramenopiles</taxon>
        <taxon>Ochrophyta</taxon>
        <taxon>Bacillariophyta</taxon>
        <taxon>Mediophyceae</taxon>
        <taxon>Cymatosirophycidae</taxon>
        <taxon>Cymatosirales</taxon>
        <taxon>Cymatosiraceae</taxon>
        <taxon>Minutocellus</taxon>
    </lineage>
</organism>
<keyword evidence="2" id="KW-0472">Membrane</keyword>
<sequence length="339" mass="37821">MFGDGPDNIDLPKVVPVADQPCQQLYEGNPVLLGFDVVQYHFIPSFKDGGVAVRGKPEFAYNFEGYQFWFSTLENRRAFVENPWKYAPAWGGFCSWGVGLEVAGWPWAIDFLGPPASPWNGWIIVDGVLIFNIWESYSDRFARNLDTNMALAAERWSNWFGDGKHRFAGPFNTHCIGHGRLKNWCLSQQPSPWLQELPECKVEQVTEKDSDDGLGMSTASNSSSPSVVVVSGGGIVSNANEFSDFSNARFSPHQQKMFKVGASVIIIFLVLLNLAFCYRKKLKRCCSYCFGRQEDGGNQSKSNDDANTKKEEEVDVDTPDVDGSNGTDSDKMADEEEEV</sequence>
<keyword evidence="2" id="KW-1133">Transmembrane helix</keyword>
<gene>
    <name evidence="3" type="ORF">MPOL1434_LOCUS4857</name>
</gene>
<feature type="transmembrane region" description="Helical" evidence="2">
    <location>
        <begin position="257"/>
        <end position="278"/>
    </location>
</feature>
<proteinExistence type="predicted"/>
<protein>
    <submittedName>
        <fullName evidence="3">Uncharacterized protein</fullName>
    </submittedName>
</protein>
<evidence type="ECO:0000256" key="2">
    <source>
        <dbReference type="SAM" id="Phobius"/>
    </source>
</evidence>
<feature type="region of interest" description="Disordered" evidence="1">
    <location>
        <begin position="295"/>
        <end position="339"/>
    </location>
</feature>
<accession>A0A7S0AP94</accession>